<dbReference type="GO" id="GO:0012505">
    <property type="term" value="C:endomembrane system"/>
    <property type="evidence" value="ECO:0007669"/>
    <property type="project" value="UniProtKB-ARBA"/>
</dbReference>
<evidence type="ECO:0000256" key="1">
    <source>
        <dbReference type="ARBA" id="ARBA00004141"/>
    </source>
</evidence>
<comment type="function">
    <text evidence="8">May be involved in fusion of retrograde transport vesicles derived from an endocytic compartment with the Golgi complex.</text>
</comment>
<dbReference type="EMBL" id="HBEF01017719">
    <property type="protein sequence ID" value="CAD8338853.1"/>
    <property type="molecule type" value="Transcribed_RNA"/>
</dbReference>
<dbReference type="GO" id="GO:0005737">
    <property type="term" value="C:cytoplasm"/>
    <property type="evidence" value="ECO:0007669"/>
    <property type="project" value="UniProtKB-ARBA"/>
</dbReference>
<protein>
    <recommendedName>
        <fullName evidence="8">Vesicle transport protein</fullName>
    </recommendedName>
</protein>
<evidence type="ECO:0000256" key="6">
    <source>
        <dbReference type="ARBA" id="ARBA00023136"/>
    </source>
</evidence>
<keyword evidence="5 8" id="KW-1133">Transmembrane helix</keyword>
<dbReference type="GO" id="GO:0015031">
    <property type="term" value="P:protein transport"/>
    <property type="evidence" value="ECO:0007669"/>
    <property type="project" value="UniProtKB-KW"/>
</dbReference>
<keyword evidence="4 8" id="KW-0653">Protein transport</keyword>
<organism evidence="10">
    <name type="scientific">Craspedostauros australis</name>
    <dbReference type="NCBI Taxonomy" id="1486917"/>
    <lineage>
        <taxon>Eukaryota</taxon>
        <taxon>Sar</taxon>
        <taxon>Stramenopiles</taxon>
        <taxon>Ochrophyta</taxon>
        <taxon>Bacillariophyta</taxon>
        <taxon>Bacillariophyceae</taxon>
        <taxon>Bacillariophycidae</taxon>
        <taxon>Naviculales</taxon>
        <taxon>Naviculaceae</taxon>
        <taxon>Craspedostauros</taxon>
    </lineage>
</organism>
<sequence length="214" mass="24148">MNVFGNNFSVDYRRLMPSASQDTDDGMDYGIYEDEESHQDRLPSNGNNSAADDSNNPILRCLEAFAAMMPQLSLRERMLGCATCMVCGYILSFGSFLRFRSLITGDPVPIVVHVTIGNILALCGTCFLTGPTSQVRRMWHQSRRGASIMYLSSMWITIILLFLPKFVMRGFLLFLLIIIQYIAITWYCLSYIPFGREMLKRFCVRLVSSGEGSG</sequence>
<evidence type="ECO:0000256" key="7">
    <source>
        <dbReference type="ARBA" id="ARBA00025800"/>
    </source>
</evidence>
<feature type="transmembrane region" description="Helical" evidence="8">
    <location>
        <begin position="110"/>
        <end position="128"/>
    </location>
</feature>
<evidence type="ECO:0000313" key="9">
    <source>
        <dbReference type="EMBL" id="CAD8338853.1"/>
    </source>
</evidence>
<keyword evidence="6 8" id="KW-0472">Membrane</keyword>
<dbReference type="PANTHER" id="PTHR23137:SF6">
    <property type="entry name" value="VESICLE TRANSPORT PROTEIN"/>
    <property type="match status" value="1"/>
</dbReference>
<dbReference type="PANTHER" id="PTHR23137">
    <property type="entry name" value="VESICLE TRANSPORT PROTEIN-RELATED"/>
    <property type="match status" value="1"/>
</dbReference>
<feature type="transmembrane region" description="Helical" evidence="8">
    <location>
        <begin position="148"/>
        <end position="167"/>
    </location>
</feature>
<dbReference type="InterPro" id="IPR007305">
    <property type="entry name" value="Vesicle_transpt_Got1/SFT2"/>
</dbReference>
<dbReference type="Pfam" id="PF04178">
    <property type="entry name" value="Got1"/>
    <property type="match status" value="1"/>
</dbReference>
<evidence type="ECO:0000256" key="3">
    <source>
        <dbReference type="ARBA" id="ARBA00022692"/>
    </source>
</evidence>
<dbReference type="GO" id="GO:0016020">
    <property type="term" value="C:membrane"/>
    <property type="evidence" value="ECO:0007669"/>
    <property type="project" value="UniProtKB-SubCell"/>
</dbReference>
<comment type="similarity">
    <text evidence="7 8">Belongs to the SFT2 family.</text>
</comment>
<evidence type="ECO:0000256" key="2">
    <source>
        <dbReference type="ARBA" id="ARBA00022448"/>
    </source>
</evidence>
<feature type="transmembrane region" description="Helical" evidence="8">
    <location>
        <begin position="173"/>
        <end position="192"/>
    </location>
</feature>
<gene>
    <name evidence="9" type="ORF">CAUS1442_LOCUS10986</name>
    <name evidence="10" type="ORF">CAUS1442_LOCUS10987</name>
</gene>
<evidence type="ECO:0000313" key="10">
    <source>
        <dbReference type="EMBL" id="CAD8338854.1"/>
    </source>
</evidence>
<comment type="subcellular location">
    <subcellularLocation>
        <location evidence="1 8">Membrane</location>
        <topology evidence="1 8">Multi-pass membrane protein</topology>
    </subcellularLocation>
</comment>
<accession>A0A6T6H7X9</accession>
<keyword evidence="3 8" id="KW-0812">Transmembrane</keyword>
<dbReference type="EMBL" id="HBEF01017720">
    <property type="protein sequence ID" value="CAD8338854.1"/>
    <property type="molecule type" value="Transcribed_RNA"/>
</dbReference>
<dbReference type="InterPro" id="IPR011691">
    <property type="entry name" value="Vesicle_transpt_SFT2"/>
</dbReference>
<evidence type="ECO:0000256" key="4">
    <source>
        <dbReference type="ARBA" id="ARBA00022927"/>
    </source>
</evidence>
<reference evidence="10" key="1">
    <citation type="submission" date="2021-01" db="EMBL/GenBank/DDBJ databases">
        <authorList>
            <person name="Corre E."/>
            <person name="Pelletier E."/>
            <person name="Niang G."/>
            <person name="Scheremetjew M."/>
            <person name="Finn R."/>
            <person name="Kale V."/>
            <person name="Holt S."/>
            <person name="Cochrane G."/>
            <person name="Meng A."/>
            <person name="Brown T."/>
            <person name="Cohen L."/>
        </authorList>
    </citation>
    <scope>NUCLEOTIDE SEQUENCE</scope>
    <source>
        <strain evidence="10">CCMP3328</strain>
    </source>
</reference>
<keyword evidence="2 8" id="KW-0813">Transport</keyword>
<evidence type="ECO:0000256" key="8">
    <source>
        <dbReference type="RuleBase" id="RU363111"/>
    </source>
</evidence>
<feature type="transmembrane region" description="Helical" evidence="8">
    <location>
        <begin position="78"/>
        <end position="98"/>
    </location>
</feature>
<name>A0A6T6H7X9_9STRA</name>
<evidence type="ECO:0000256" key="5">
    <source>
        <dbReference type="ARBA" id="ARBA00022989"/>
    </source>
</evidence>
<dbReference type="GO" id="GO:0016192">
    <property type="term" value="P:vesicle-mediated transport"/>
    <property type="evidence" value="ECO:0007669"/>
    <property type="project" value="InterPro"/>
</dbReference>
<proteinExistence type="inferred from homology"/>
<dbReference type="AlphaFoldDB" id="A0A6T6H7X9"/>